<dbReference type="AlphaFoldDB" id="A0A6V8KNY5"/>
<proteinExistence type="predicted"/>
<reference evidence="1 2" key="2">
    <citation type="submission" date="2020-03" db="EMBL/GenBank/DDBJ databases">
        <authorList>
            <person name="Ichikawa N."/>
            <person name="Kimura A."/>
            <person name="Kitahashi Y."/>
            <person name="Uohara A."/>
        </authorList>
    </citation>
    <scope>NUCLEOTIDE SEQUENCE [LARGE SCALE GENOMIC DNA]</scope>
    <source>
        <strain evidence="1 2">NBRC 108639</strain>
    </source>
</reference>
<name>A0A6V8KNY5_9ACTN</name>
<evidence type="ECO:0000313" key="1">
    <source>
        <dbReference type="EMBL" id="GFJ85564.1"/>
    </source>
</evidence>
<dbReference type="EMBL" id="BLPF01000004">
    <property type="protein sequence ID" value="GFJ85564.1"/>
    <property type="molecule type" value="Genomic_DNA"/>
</dbReference>
<accession>A0A6V8KNY5</accession>
<reference evidence="1 2" key="1">
    <citation type="submission" date="2020-03" db="EMBL/GenBank/DDBJ databases">
        <title>Whole genome shotgun sequence of Phytohabitans houttuyneae NBRC 108639.</title>
        <authorList>
            <person name="Komaki H."/>
            <person name="Tamura T."/>
        </authorList>
    </citation>
    <scope>NUCLEOTIDE SEQUENCE [LARGE SCALE GENOMIC DNA]</scope>
    <source>
        <strain evidence="1 2">NBRC 108639</strain>
    </source>
</reference>
<gene>
    <name evidence="1" type="ORF">Phou_097440</name>
</gene>
<dbReference type="Proteomes" id="UP000482800">
    <property type="component" value="Unassembled WGS sequence"/>
</dbReference>
<keyword evidence="2" id="KW-1185">Reference proteome</keyword>
<organism evidence="1 2">
    <name type="scientific">Phytohabitans houttuyneae</name>
    <dbReference type="NCBI Taxonomy" id="1076126"/>
    <lineage>
        <taxon>Bacteria</taxon>
        <taxon>Bacillati</taxon>
        <taxon>Actinomycetota</taxon>
        <taxon>Actinomycetes</taxon>
        <taxon>Micromonosporales</taxon>
        <taxon>Micromonosporaceae</taxon>
    </lineage>
</organism>
<sequence length="100" mass="10594">MRVDIAATQVGRSAAGSRCSVPRAAQVFTSRRLSHSSLSTLAAVAPPFTRRSSAVTAEAASWACTPLSRRATATASVPRVAPRNCRSMRHRSICSHVNGM</sequence>
<comment type="caution">
    <text evidence="1">The sequence shown here is derived from an EMBL/GenBank/DDBJ whole genome shotgun (WGS) entry which is preliminary data.</text>
</comment>
<protein>
    <submittedName>
        <fullName evidence="1">Uncharacterized protein</fullName>
    </submittedName>
</protein>
<evidence type="ECO:0000313" key="2">
    <source>
        <dbReference type="Proteomes" id="UP000482800"/>
    </source>
</evidence>